<dbReference type="EMBL" id="RYZH01000041">
    <property type="protein sequence ID" value="RUL85283.1"/>
    <property type="molecule type" value="Genomic_DNA"/>
</dbReference>
<sequence length="65" mass="6646">MPQASSNGPRSVMLRTSAALALAIVPLSGCGGSPKEGTIMEDQAPEITEANNAMEEFAKSQGKAP</sequence>
<keyword evidence="2" id="KW-1185">Reference proteome</keyword>
<reference evidence="1 2" key="2">
    <citation type="submission" date="2019-01" db="EMBL/GenBank/DDBJ databases">
        <title>Tautonia sociabilis, a novel thermotolerant planctomycete of Isosphaeraceae family, isolated from a 4000 m deep subterranean habitat.</title>
        <authorList>
            <person name="Kovaleva O.L."/>
            <person name="Elcheninov A.G."/>
            <person name="Van Heerden E."/>
            <person name="Toshchakov S.V."/>
            <person name="Novikov A."/>
            <person name="Bonch-Osmolovskaya E.A."/>
            <person name="Kublanov I.V."/>
        </authorList>
    </citation>
    <scope>NUCLEOTIDE SEQUENCE [LARGE SCALE GENOMIC DNA]</scope>
    <source>
        <strain evidence="1 2">GM2012</strain>
    </source>
</reference>
<reference evidence="1 2" key="1">
    <citation type="submission" date="2018-12" db="EMBL/GenBank/DDBJ databases">
        <authorList>
            <person name="Toschakov S.V."/>
        </authorList>
    </citation>
    <scope>NUCLEOTIDE SEQUENCE [LARGE SCALE GENOMIC DNA]</scope>
    <source>
        <strain evidence="1 2">GM2012</strain>
    </source>
</reference>
<dbReference type="AlphaFoldDB" id="A0A432MG01"/>
<accession>A0A432MG01</accession>
<proteinExistence type="predicted"/>
<organism evidence="1 2">
    <name type="scientific">Tautonia sociabilis</name>
    <dbReference type="NCBI Taxonomy" id="2080755"/>
    <lineage>
        <taxon>Bacteria</taxon>
        <taxon>Pseudomonadati</taxon>
        <taxon>Planctomycetota</taxon>
        <taxon>Planctomycetia</taxon>
        <taxon>Isosphaerales</taxon>
        <taxon>Isosphaeraceae</taxon>
        <taxon>Tautonia</taxon>
    </lineage>
</organism>
<evidence type="ECO:0000313" key="2">
    <source>
        <dbReference type="Proteomes" id="UP000280296"/>
    </source>
</evidence>
<evidence type="ECO:0000313" key="1">
    <source>
        <dbReference type="EMBL" id="RUL85283.1"/>
    </source>
</evidence>
<protein>
    <submittedName>
        <fullName evidence="1">Uncharacterized protein</fullName>
    </submittedName>
</protein>
<gene>
    <name evidence="1" type="ORF">TsocGM_18925</name>
</gene>
<comment type="caution">
    <text evidence="1">The sequence shown here is derived from an EMBL/GenBank/DDBJ whole genome shotgun (WGS) entry which is preliminary data.</text>
</comment>
<dbReference type="Proteomes" id="UP000280296">
    <property type="component" value="Unassembled WGS sequence"/>
</dbReference>
<name>A0A432MG01_9BACT</name>